<dbReference type="InterPro" id="IPR036412">
    <property type="entry name" value="HAD-like_sf"/>
</dbReference>
<comment type="caution">
    <text evidence="1">The sequence shown here is derived from an EMBL/GenBank/DDBJ whole genome shotgun (WGS) entry which is preliminary data.</text>
</comment>
<dbReference type="GO" id="GO:0006281">
    <property type="term" value="P:DNA repair"/>
    <property type="evidence" value="ECO:0007669"/>
    <property type="project" value="TreeGrafter"/>
</dbReference>
<dbReference type="PANTHER" id="PTHR43434:SF3">
    <property type="entry name" value="GMP_IMP NUCLEOTIDASE YRFG"/>
    <property type="match status" value="1"/>
</dbReference>
<dbReference type="PANTHER" id="PTHR43434">
    <property type="entry name" value="PHOSPHOGLYCOLATE PHOSPHATASE"/>
    <property type="match status" value="1"/>
</dbReference>
<dbReference type="GO" id="GO:0005829">
    <property type="term" value="C:cytosol"/>
    <property type="evidence" value="ECO:0007669"/>
    <property type="project" value="TreeGrafter"/>
</dbReference>
<dbReference type="InterPro" id="IPR050155">
    <property type="entry name" value="HAD-like_hydrolase_sf"/>
</dbReference>
<dbReference type="SUPFAM" id="SSF56784">
    <property type="entry name" value="HAD-like"/>
    <property type="match status" value="1"/>
</dbReference>
<name>A0A831XEN1_GEOME</name>
<dbReference type="EMBL" id="DSOV01000038">
    <property type="protein sequence ID" value="HEN42402.1"/>
    <property type="molecule type" value="Genomic_DNA"/>
</dbReference>
<dbReference type="GO" id="GO:0008967">
    <property type="term" value="F:phosphoglycolate phosphatase activity"/>
    <property type="evidence" value="ECO:0007669"/>
    <property type="project" value="TreeGrafter"/>
</dbReference>
<dbReference type="SFLD" id="SFLDS00003">
    <property type="entry name" value="Haloacid_Dehalogenase"/>
    <property type="match status" value="1"/>
</dbReference>
<dbReference type="SFLD" id="SFLDG01129">
    <property type="entry name" value="C1.5:_HAD__Beta-PGM__Phosphata"/>
    <property type="match status" value="1"/>
</dbReference>
<dbReference type="Pfam" id="PF00702">
    <property type="entry name" value="Hydrolase"/>
    <property type="match status" value="1"/>
</dbReference>
<evidence type="ECO:0000313" key="1">
    <source>
        <dbReference type="EMBL" id="HEN42402.1"/>
    </source>
</evidence>
<reference evidence="1" key="1">
    <citation type="journal article" date="2020" name="mSystems">
        <title>Genome- and Community-Level Interaction Insights into Carbon Utilization and Element Cycling Functions of Hydrothermarchaeota in Hydrothermal Sediment.</title>
        <authorList>
            <person name="Zhou Z."/>
            <person name="Liu Y."/>
            <person name="Xu W."/>
            <person name="Pan J."/>
            <person name="Luo Z.H."/>
            <person name="Li M."/>
        </authorList>
    </citation>
    <scope>NUCLEOTIDE SEQUENCE [LARGE SCALE GENOMIC DNA]</scope>
    <source>
        <strain evidence="1">SpSt-349</strain>
    </source>
</reference>
<protein>
    <submittedName>
        <fullName evidence="1">GMP/IMP nucleotidase</fullName>
    </submittedName>
</protein>
<accession>A0A831XEN1</accession>
<organism evidence="1">
    <name type="scientific">Geobacter metallireducens</name>
    <dbReference type="NCBI Taxonomy" id="28232"/>
    <lineage>
        <taxon>Bacteria</taxon>
        <taxon>Pseudomonadati</taxon>
        <taxon>Thermodesulfobacteriota</taxon>
        <taxon>Desulfuromonadia</taxon>
        <taxon>Geobacterales</taxon>
        <taxon>Geobacteraceae</taxon>
        <taxon>Geobacter</taxon>
    </lineage>
</organism>
<dbReference type="InterPro" id="IPR023214">
    <property type="entry name" value="HAD_sf"/>
</dbReference>
<dbReference type="NCBIfam" id="NF011564">
    <property type="entry name" value="PRK14988.1"/>
    <property type="match status" value="1"/>
</dbReference>
<sequence>MIIDWNHIDTVLLDMDGTLLDRHFDDHFWLEHVPRRYAAKNGIPLDAAKKSLYAQFRSQERTLNWTDLDYWSDRLGLDIPLLKLEVEHLIAVHPGVVEFLLFLRQHSKHIWLVTNAHGKTLDLKMRKTRLGPYFTGIVSAHDIGLPKEDTAFWERLQNTIPYDPARTMLGEDSETNLGTADAYGIRYLIYVSRYSSAVPPIPSEHFASIHYFSQLIPAPGATSVSLTA</sequence>
<proteinExistence type="predicted"/>
<dbReference type="AlphaFoldDB" id="A0A831XEN1"/>
<gene>
    <name evidence="1" type="ORF">ENQ87_08500</name>
</gene>
<dbReference type="Gene3D" id="3.40.50.1000">
    <property type="entry name" value="HAD superfamily/HAD-like"/>
    <property type="match status" value="1"/>
</dbReference>